<organism evidence="1 2">
    <name type="scientific">Cohnella suwonensis</name>
    <dbReference type="NCBI Taxonomy" id="696072"/>
    <lineage>
        <taxon>Bacteria</taxon>
        <taxon>Bacillati</taxon>
        <taxon>Bacillota</taxon>
        <taxon>Bacilli</taxon>
        <taxon>Bacillales</taxon>
        <taxon>Paenibacillaceae</taxon>
        <taxon>Cohnella</taxon>
    </lineage>
</organism>
<keyword evidence="2" id="KW-1185">Reference proteome</keyword>
<evidence type="ECO:0000313" key="1">
    <source>
        <dbReference type="EMBL" id="MFC5471932.1"/>
    </source>
</evidence>
<accession>A0ABW0M3P9</accession>
<name>A0ABW0M3P9_9BACL</name>
<gene>
    <name evidence="1" type="ORF">ACFPPD_24955</name>
</gene>
<proteinExistence type="predicted"/>
<dbReference type="EMBL" id="JBHSMH010000113">
    <property type="protein sequence ID" value="MFC5471932.1"/>
    <property type="molecule type" value="Genomic_DNA"/>
</dbReference>
<evidence type="ECO:0000313" key="2">
    <source>
        <dbReference type="Proteomes" id="UP001596105"/>
    </source>
</evidence>
<protein>
    <submittedName>
        <fullName evidence="1">Stage VI sporulation protein F</fullName>
    </submittedName>
</protein>
<reference evidence="2" key="1">
    <citation type="journal article" date="2019" name="Int. J. Syst. Evol. Microbiol.">
        <title>The Global Catalogue of Microorganisms (GCM) 10K type strain sequencing project: providing services to taxonomists for standard genome sequencing and annotation.</title>
        <authorList>
            <consortium name="The Broad Institute Genomics Platform"/>
            <consortium name="The Broad Institute Genome Sequencing Center for Infectious Disease"/>
            <person name="Wu L."/>
            <person name="Ma J."/>
        </authorList>
    </citation>
    <scope>NUCLEOTIDE SEQUENCE [LARGE SCALE GENOMIC DNA]</scope>
    <source>
        <strain evidence="2">CCUG 57113</strain>
    </source>
</reference>
<dbReference type="Pfam" id="PF14069">
    <property type="entry name" value="SpoVIF"/>
    <property type="match status" value="1"/>
</dbReference>
<dbReference type="RefSeq" id="WP_378083861.1">
    <property type="nucleotide sequence ID" value="NZ_JBHSMH010000113.1"/>
</dbReference>
<comment type="caution">
    <text evidence="1">The sequence shown here is derived from an EMBL/GenBank/DDBJ whole genome shotgun (WGS) entry which is preliminary data.</text>
</comment>
<sequence>MTQSWQKFGIKAEFVERVKLKMKNQATKERIKDLLDGVTKYDLQDRAKVRRWVKQFAKILNETLTETQEDQLVNFIIAQKIDPNNMLHLIKLYTMFR</sequence>
<dbReference type="InterPro" id="IPR025942">
    <property type="entry name" value="SpoVIF"/>
</dbReference>
<dbReference type="Proteomes" id="UP001596105">
    <property type="component" value="Unassembled WGS sequence"/>
</dbReference>